<organism evidence="1 2">
    <name type="scientific">Ancylomarina euxinus</name>
    <dbReference type="NCBI Taxonomy" id="2283627"/>
    <lineage>
        <taxon>Bacteria</taxon>
        <taxon>Pseudomonadati</taxon>
        <taxon>Bacteroidota</taxon>
        <taxon>Bacteroidia</taxon>
        <taxon>Marinilabiliales</taxon>
        <taxon>Marinifilaceae</taxon>
        <taxon>Ancylomarina</taxon>
    </lineage>
</organism>
<accession>A0A425Y7G0</accession>
<sequence>MRISKNNDDEGLKTFNNIALRDEASETFNDGDLIKVIDASNDPNIKSGWAIYRYQISSKSYDLIEKEEQETIEIFVPDGRTTTEGFKNTDGNNKILVPDLWDIYKPDVKLLEDFDYDIVVKYWGGKNKLVLTPKGLGDKQFITIPVETAEGKKFLYLSELDLTNGGFNGGVTNVHWYVSGFLRDTDQDTDTFMSYGFDKEGRCPEFSKLYGGSDNQLPLFIVRAELGEINGFNTFGNIHSFKLWKKHVTTPAAPAEEVKPTALDNKTIVLNSNDKLVAFHNLNHGAGFEFPSNIHLNVDTKTDPNYLFLDWLNVTNGVDVFKYQGIEHPLGLRKHTYSLDYLKQQCDTLGFTFYARLAPHLGWVYWGSDCQFMSEIPNLNTYVKSTKEYLPIAIIKLVFNPDYTLNLSETQVSHIYKNGLLIEGAPNMPELDLGVIGAADISSRDKLRGGLYNGQLVKVLNAAQDPLIKTGWASYRYIKESNSFELVGQEHIDPASKAYSTIADRDTLKAACFDGELVKVIDASSDPAISSGWAFYRFRGHNKSFELVSKEKHEAAAAAVPSLQEVTDKGYRTTNRVVIRRDGVNSYGHTIEDETGSAKHSQNILDYAGHYELAGKDKSIGISLNGEGVADFKKSVSTAALKVKTGAAAGKIAICKDAAGNVIWGEIAAPKADLNTIEYLGYGIEPPEARELVNLSNAKGCKPEYMILKDFDFDIEVAGKTVTLKPRGLGGAARLIELTGLKGATMYQKKFMQVDEVAYTFKTELDYPQFFKSTSQILLSDSTPTSGMGAGNNFLNTWTCPHIEVKDNDSFCVLAVKVNPPADGANLKTSDITIYKIWKNHLAPFDELMDYRIANP</sequence>
<dbReference type="AlphaFoldDB" id="A0A425Y7G0"/>
<comment type="caution">
    <text evidence="1">The sequence shown here is derived from an EMBL/GenBank/DDBJ whole genome shotgun (WGS) entry which is preliminary data.</text>
</comment>
<name>A0A425Y7G0_9BACT</name>
<dbReference type="RefSeq" id="WP_125029542.1">
    <property type="nucleotide sequence ID" value="NZ_JAPXVP010000002.1"/>
</dbReference>
<evidence type="ECO:0000313" key="1">
    <source>
        <dbReference type="EMBL" id="RRG24232.1"/>
    </source>
</evidence>
<gene>
    <name evidence="1" type="ORF">DWB61_03710</name>
</gene>
<protein>
    <submittedName>
        <fullName evidence="1">Uncharacterized protein</fullName>
    </submittedName>
</protein>
<evidence type="ECO:0000313" key="2">
    <source>
        <dbReference type="Proteomes" id="UP000285794"/>
    </source>
</evidence>
<dbReference type="EMBL" id="QQWG01000002">
    <property type="protein sequence ID" value="RRG24232.1"/>
    <property type="molecule type" value="Genomic_DNA"/>
</dbReference>
<proteinExistence type="predicted"/>
<keyword evidence="2" id="KW-1185">Reference proteome</keyword>
<reference evidence="1 2" key="1">
    <citation type="submission" date="2018-07" db="EMBL/GenBank/DDBJ databases">
        <title>Draft genome sequence of Ancylomarina sp. M1P.</title>
        <authorList>
            <person name="Yadav S."/>
            <person name="Villanueva L."/>
            <person name="Damste J.S.S."/>
        </authorList>
    </citation>
    <scope>NUCLEOTIDE SEQUENCE [LARGE SCALE GENOMIC DNA]</scope>
    <source>
        <strain evidence="1 2">M1P</strain>
    </source>
</reference>
<dbReference type="Proteomes" id="UP000285794">
    <property type="component" value="Unassembled WGS sequence"/>
</dbReference>
<dbReference type="OrthoDB" id="9765151at2"/>